<accession>A0A8J4YE94</accession>
<dbReference type="EMBL" id="JACEEZ010014116">
    <property type="protein sequence ID" value="KAG0719705.1"/>
    <property type="molecule type" value="Genomic_DNA"/>
</dbReference>
<keyword evidence="3" id="KW-1185">Reference proteome</keyword>
<dbReference type="InterPro" id="IPR030791">
    <property type="entry name" value="Rotatin"/>
</dbReference>
<reference evidence="2" key="1">
    <citation type="submission" date="2020-07" db="EMBL/GenBank/DDBJ databases">
        <title>The High-quality genome of the commercially important snow crab, Chionoecetes opilio.</title>
        <authorList>
            <person name="Jeong J.-H."/>
            <person name="Ryu S."/>
        </authorList>
    </citation>
    <scope>NUCLEOTIDE SEQUENCE</scope>
    <source>
        <strain evidence="2">MADBK_172401_WGS</strain>
        <tissue evidence="2">Digestive gland</tissue>
    </source>
</reference>
<keyword evidence="1" id="KW-0472">Membrane</keyword>
<dbReference type="OrthoDB" id="6343032at2759"/>
<evidence type="ECO:0000256" key="1">
    <source>
        <dbReference type="SAM" id="Phobius"/>
    </source>
</evidence>
<dbReference type="GO" id="GO:0036064">
    <property type="term" value="C:ciliary basal body"/>
    <property type="evidence" value="ECO:0007669"/>
    <property type="project" value="InterPro"/>
</dbReference>
<organism evidence="2 3">
    <name type="scientific">Chionoecetes opilio</name>
    <name type="common">Atlantic snow crab</name>
    <name type="synonym">Cancer opilio</name>
    <dbReference type="NCBI Taxonomy" id="41210"/>
    <lineage>
        <taxon>Eukaryota</taxon>
        <taxon>Metazoa</taxon>
        <taxon>Ecdysozoa</taxon>
        <taxon>Arthropoda</taxon>
        <taxon>Crustacea</taxon>
        <taxon>Multicrustacea</taxon>
        <taxon>Malacostraca</taxon>
        <taxon>Eumalacostraca</taxon>
        <taxon>Eucarida</taxon>
        <taxon>Decapoda</taxon>
        <taxon>Pleocyemata</taxon>
        <taxon>Brachyura</taxon>
        <taxon>Eubrachyura</taxon>
        <taxon>Majoidea</taxon>
        <taxon>Majidae</taxon>
        <taxon>Chionoecetes</taxon>
    </lineage>
</organism>
<dbReference type="GO" id="GO:0010457">
    <property type="term" value="P:centriole-centriole cohesion"/>
    <property type="evidence" value="ECO:0007669"/>
    <property type="project" value="TreeGrafter"/>
</dbReference>
<evidence type="ECO:0000313" key="2">
    <source>
        <dbReference type="EMBL" id="KAG0719705.1"/>
    </source>
</evidence>
<feature type="transmembrane region" description="Helical" evidence="1">
    <location>
        <begin position="27"/>
        <end position="45"/>
    </location>
</feature>
<sequence length="1081" mass="117682">MSVECVPRVVECLRLLATHSGEVSLSLLQHPIFLLALVGATLIFYEDMRMRAQASCLMALVVFQDMIGFSDAVEVGVTQLPSVPRLLADGLFLPFIHKTQPWVEDRGLSEEMRMVHHLLNEDVLPVQEFLGVVWGASQAGGMEQLSFDHCQDSKGPDCLLLSEKQVGWLRLSTLSLATASALRNVENATSHRDVVHNVAALSFRVQQLGLTGCWDEGFFMTHQWRGSFQRFLTAEPNSFVDEQLLIHVLECLCVCVQAHTPGLKQHQESCAPLIKLLVIELSNPSSAMHQILNKAGQTSWVACDYSVQTVQAVRLFRAAAGFVSCILSLVAKCGISSEVFGERHWEKLAAAVTTTLLPILTANNELQHYNLAVVGMALEVLLHVTLHGWPGLELSSHLVSNSIRVTLSSSLLLLHLFSQPGMDFTKDIQEASAENSMSWLVSLFVYRDPLVASCGLNVAAVMAAHTSLLHHSLTQVSGGVWAASLSYFLPEGRSCLVRTSAALLLVQLMQASPSPTSPWPSPVVADVSTGESVDGLEGLMALLQNCNFYSLVLTSLSHLNVRPVQTGVPPANQEWDLSLSCLSSFGPVDSVEEEESQGLTSIQLYEATLKLLVNLVLLSSDQVVPQLFSHGLLTLVITQLRFLLAHIKSSQPHLQAIEVTFVLLRAVLRHQPAQAATIARDTGLEHLALVVLAANLLPLASLEVLATLLAEGGWGAVRVVEWVVNCPSSILCPVIVALHASNPSHLQAAAASFLTGLTQVVLHSREASQQGLNVSLTGALDMQMLMPGGNALCPGWEICRHLIQLVCDTQPSQEPATLRILLLECLKLLLLVSQSARQAAFHLRPSLLPALAHPLQALQVKLTTVNLHISGNLLRCREVKVEVLASIQTLEVAANWVTGRNGVEDVCEALLGFLHRLWIPAQHTPSFLKALLEFFLSSTARHRCCVLFTRTTAMSGVSVSATRTRWPLLACVATLVCQQLGRLSGKTRNRSLCFQTLSRDNLDVALSVLINCARVPECVVVMNKLDMVGSSVKWLECRAALQEGVTITSRVLSLLVLLTTTKSPGQFYSSQGIGLPLYRNL</sequence>
<evidence type="ECO:0000313" key="3">
    <source>
        <dbReference type="Proteomes" id="UP000770661"/>
    </source>
</evidence>
<dbReference type="GO" id="GO:0005814">
    <property type="term" value="C:centriole"/>
    <property type="evidence" value="ECO:0007669"/>
    <property type="project" value="TreeGrafter"/>
</dbReference>
<gene>
    <name evidence="2" type="primary">Rttn</name>
    <name evidence="2" type="ORF">GWK47_049952</name>
</gene>
<dbReference type="GO" id="GO:0032053">
    <property type="term" value="P:ciliary basal body organization"/>
    <property type="evidence" value="ECO:0007669"/>
    <property type="project" value="TreeGrafter"/>
</dbReference>
<dbReference type="Proteomes" id="UP000770661">
    <property type="component" value="Unassembled WGS sequence"/>
</dbReference>
<dbReference type="GO" id="GO:0007099">
    <property type="term" value="P:centriole replication"/>
    <property type="evidence" value="ECO:0007669"/>
    <property type="project" value="TreeGrafter"/>
</dbReference>
<comment type="caution">
    <text evidence="2">The sequence shown here is derived from an EMBL/GenBank/DDBJ whole genome shotgun (WGS) entry which is preliminary data.</text>
</comment>
<keyword evidence="1" id="KW-0812">Transmembrane</keyword>
<dbReference type="AlphaFoldDB" id="A0A8J4YE94"/>
<proteinExistence type="predicted"/>
<dbReference type="PANTHER" id="PTHR31691:SF1">
    <property type="entry name" value="ROTATIN"/>
    <property type="match status" value="1"/>
</dbReference>
<name>A0A8J4YE94_CHIOP</name>
<dbReference type="GO" id="GO:0005813">
    <property type="term" value="C:centrosome"/>
    <property type="evidence" value="ECO:0007669"/>
    <property type="project" value="InterPro"/>
</dbReference>
<protein>
    <submittedName>
        <fullName evidence="2">Rotatin</fullName>
    </submittedName>
</protein>
<keyword evidence="1" id="KW-1133">Transmembrane helix</keyword>
<dbReference type="PANTHER" id="PTHR31691">
    <property type="entry name" value="ROTATIN"/>
    <property type="match status" value="1"/>
</dbReference>